<dbReference type="SUPFAM" id="SSF53098">
    <property type="entry name" value="Ribonuclease H-like"/>
    <property type="match status" value="1"/>
</dbReference>
<sequence>SDNRGEFRNKEMDEFCSRKGIKREFSNARNPQQNGVAERRNRTPIEAARTMLADAKLPVTFWAEAVNTACIKEDVHQAIKEKESLLRFIALPNWFNKAQMASSNAAASKDDAIPVNNAPQ</sequence>
<dbReference type="InterPro" id="IPR001584">
    <property type="entry name" value="Integrase_cat-core"/>
</dbReference>
<dbReference type="InterPro" id="IPR012337">
    <property type="entry name" value="RNaseH-like_sf"/>
</dbReference>
<dbReference type="AlphaFoldDB" id="A0A699JTJ7"/>
<dbReference type="InterPro" id="IPR039537">
    <property type="entry name" value="Retrotran_Ty1/copia-like"/>
</dbReference>
<accession>A0A699JTJ7</accession>
<evidence type="ECO:0000313" key="3">
    <source>
        <dbReference type="EMBL" id="GFA52808.1"/>
    </source>
</evidence>
<feature type="region of interest" description="Disordered" evidence="1">
    <location>
        <begin position="100"/>
        <end position="120"/>
    </location>
</feature>
<dbReference type="EMBL" id="BKCJ010439807">
    <property type="protein sequence ID" value="GFA52808.1"/>
    <property type="molecule type" value="Genomic_DNA"/>
</dbReference>
<proteinExistence type="predicted"/>
<dbReference type="PROSITE" id="PS50994">
    <property type="entry name" value="INTEGRASE"/>
    <property type="match status" value="1"/>
</dbReference>
<dbReference type="InterPro" id="IPR036397">
    <property type="entry name" value="RNaseH_sf"/>
</dbReference>
<protein>
    <submittedName>
        <fullName evidence="3">Putative ribonuclease H-like domain-containing protein</fullName>
    </submittedName>
</protein>
<evidence type="ECO:0000259" key="2">
    <source>
        <dbReference type="PROSITE" id="PS50994"/>
    </source>
</evidence>
<dbReference type="Gene3D" id="3.30.420.10">
    <property type="entry name" value="Ribonuclease H-like superfamily/Ribonuclease H"/>
    <property type="match status" value="1"/>
</dbReference>
<dbReference type="PANTHER" id="PTHR42648:SF32">
    <property type="entry name" value="RIBONUCLEASE H-LIKE DOMAIN, GAG-PRE-INTEGRASE DOMAIN PROTEIN-RELATED"/>
    <property type="match status" value="1"/>
</dbReference>
<feature type="non-terminal residue" evidence="3">
    <location>
        <position position="1"/>
    </location>
</feature>
<feature type="domain" description="Integrase catalytic" evidence="2">
    <location>
        <begin position="1"/>
        <end position="100"/>
    </location>
</feature>
<comment type="caution">
    <text evidence="3">The sequence shown here is derived from an EMBL/GenBank/DDBJ whole genome shotgun (WGS) entry which is preliminary data.</text>
</comment>
<dbReference type="GO" id="GO:0015074">
    <property type="term" value="P:DNA integration"/>
    <property type="evidence" value="ECO:0007669"/>
    <property type="project" value="InterPro"/>
</dbReference>
<organism evidence="3">
    <name type="scientific">Tanacetum cinerariifolium</name>
    <name type="common">Dalmatian daisy</name>
    <name type="synonym">Chrysanthemum cinerariifolium</name>
    <dbReference type="NCBI Taxonomy" id="118510"/>
    <lineage>
        <taxon>Eukaryota</taxon>
        <taxon>Viridiplantae</taxon>
        <taxon>Streptophyta</taxon>
        <taxon>Embryophyta</taxon>
        <taxon>Tracheophyta</taxon>
        <taxon>Spermatophyta</taxon>
        <taxon>Magnoliopsida</taxon>
        <taxon>eudicotyledons</taxon>
        <taxon>Gunneridae</taxon>
        <taxon>Pentapetalae</taxon>
        <taxon>asterids</taxon>
        <taxon>campanulids</taxon>
        <taxon>Asterales</taxon>
        <taxon>Asteraceae</taxon>
        <taxon>Asteroideae</taxon>
        <taxon>Anthemideae</taxon>
        <taxon>Anthemidinae</taxon>
        <taxon>Tanacetum</taxon>
    </lineage>
</organism>
<gene>
    <name evidence="3" type="ORF">Tci_624780</name>
</gene>
<dbReference type="GO" id="GO:0003676">
    <property type="term" value="F:nucleic acid binding"/>
    <property type="evidence" value="ECO:0007669"/>
    <property type="project" value="InterPro"/>
</dbReference>
<reference evidence="3" key="1">
    <citation type="journal article" date="2019" name="Sci. Rep.">
        <title>Draft genome of Tanacetum cinerariifolium, the natural source of mosquito coil.</title>
        <authorList>
            <person name="Yamashiro T."/>
            <person name="Shiraishi A."/>
            <person name="Satake H."/>
            <person name="Nakayama K."/>
        </authorList>
    </citation>
    <scope>NUCLEOTIDE SEQUENCE</scope>
</reference>
<dbReference type="PANTHER" id="PTHR42648">
    <property type="entry name" value="TRANSPOSASE, PUTATIVE-RELATED"/>
    <property type="match status" value="1"/>
</dbReference>
<evidence type="ECO:0000256" key="1">
    <source>
        <dbReference type="SAM" id="MobiDB-lite"/>
    </source>
</evidence>
<name>A0A699JTJ7_TANCI</name>